<reference evidence="1 2" key="1">
    <citation type="journal article" date="2019" name="Sci. Rep.">
        <title>Orb-weaving spider Araneus ventricosus genome elucidates the spidroin gene catalogue.</title>
        <authorList>
            <person name="Kono N."/>
            <person name="Nakamura H."/>
            <person name="Ohtoshi R."/>
            <person name="Moran D.A.P."/>
            <person name="Shinohara A."/>
            <person name="Yoshida Y."/>
            <person name="Fujiwara M."/>
            <person name="Mori M."/>
            <person name="Tomita M."/>
            <person name="Arakawa K."/>
        </authorList>
    </citation>
    <scope>NUCLEOTIDE SEQUENCE [LARGE SCALE GENOMIC DNA]</scope>
</reference>
<sequence>MDGLSLSEIDDGRSGLVVDMCGPSLTPGNHYFQTQSATAPELASPSPEFRATLSKGRLALNVRFSVCQDHIQCSSSVEYGRQIRILIVFV</sequence>
<organism evidence="1 2">
    <name type="scientific">Araneus ventricosus</name>
    <name type="common">Orbweaver spider</name>
    <name type="synonym">Epeira ventricosa</name>
    <dbReference type="NCBI Taxonomy" id="182803"/>
    <lineage>
        <taxon>Eukaryota</taxon>
        <taxon>Metazoa</taxon>
        <taxon>Ecdysozoa</taxon>
        <taxon>Arthropoda</taxon>
        <taxon>Chelicerata</taxon>
        <taxon>Arachnida</taxon>
        <taxon>Araneae</taxon>
        <taxon>Araneomorphae</taxon>
        <taxon>Entelegynae</taxon>
        <taxon>Araneoidea</taxon>
        <taxon>Araneidae</taxon>
        <taxon>Araneus</taxon>
    </lineage>
</organism>
<dbReference type="AlphaFoldDB" id="A0A4Y2FT72"/>
<accession>A0A4Y2FT72</accession>
<comment type="caution">
    <text evidence="1">The sequence shown here is derived from an EMBL/GenBank/DDBJ whole genome shotgun (WGS) entry which is preliminary data.</text>
</comment>
<keyword evidence="2" id="KW-1185">Reference proteome</keyword>
<name>A0A4Y2FT72_ARAVE</name>
<evidence type="ECO:0000313" key="2">
    <source>
        <dbReference type="Proteomes" id="UP000499080"/>
    </source>
</evidence>
<protein>
    <submittedName>
        <fullName evidence="1">Uncharacterized protein</fullName>
    </submittedName>
</protein>
<proteinExistence type="predicted"/>
<gene>
    <name evidence="1" type="ORF">AVEN_161602_1</name>
</gene>
<evidence type="ECO:0000313" key="1">
    <source>
        <dbReference type="EMBL" id="GBM42844.1"/>
    </source>
</evidence>
<dbReference type="Proteomes" id="UP000499080">
    <property type="component" value="Unassembled WGS sequence"/>
</dbReference>
<dbReference type="EMBL" id="BGPR01001007">
    <property type="protein sequence ID" value="GBM42844.1"/>
    <property type="molecule type" value="Genomic_DNA"/>
</dbReference>